<evidence type="ECO:0000313" key="1">
    <source>
        <dbReference type="EMBL" id="QQP41814.1"/>
    </source>
</evidence>
<sequence>MTLAFGGPSPTYKNNRYRHTNGYLKPLRLTCPSCDFSDEIRLVIGVGPHSKPGDTPYRRFNRAGGFTIGLRADGARDGTLQCPNDGTVVWTNEAGKKADGA</sequence>
<dbReference type="EMBL" id="CP045900">
    <property type="protein sequence ID" value="QQP41814.1"/>
    <property type="molecule type" value="Genomic_DNA"/>
</dbReference>
<evidence type="ECO:0000313" key="2">
    <source>
        <dbReference type="Proteomes" id="UP000595437"/>
    </source>
</evidence>
<name>A0A7T8K115_CALRO</name>
<reference evidence="2" key="1">
    <citation type="submission" date="2021-01" db="EMBL/GenBank/DDBJ databases">
        <title>Caligus Genome Assembly.</title>
        <authorList>
            <person name="Gallardo-Escarate C."/>
        </authorList>
    </citation>
    <scope>NUCLEOTIDE SEQUENCE [LARGE SCALE GENOMIC DNA]</scope>
</reference>
<protein>
    <submittedName>
        <fullName evidence="1">Uncharacterized protein</fullName>
    </submittedName>
</protein>
<keyword evidence="2" id="KW-1185">Reference proteome</keyword>
<proteinExistence type="predicted"/>
<accession>A0A7T8K115</accession>
<dbReference type="Proteomes" id="UP000595437">
    <property type="component" value="Chromosome 11"/>
</dbReference>
<organism evidence="1 2">
    <name type="scientific">Caligus rogercresseyi</name>
    <name type="common">Sea louse</name>
    <dbReference type="NCBI Taxonomy" id="217165"/>
    <lineage>
        <taxon>Eukaryota</taxon>
        <taxon>Metazoa</taxon>
        <taxon>Ecdysozoa</taxon>
        <taxon>Arthropoda</taxon>
        <taxon>Crustacea</taxon>
        <taxon>Multicrustacea</taxon>
        <taxon>Hexanauplia</taxon>
        <taxon>Copepoda</taxon>
        <taxon>Siphonostomatoida</taxon>
        <taxon>Caligidae</taxon>
        <taxon>Caligus</taxon>
    </lineage>
</organism>
<dbReference type="AlphaFoldDB" id="A0A7T8K115"/>
<gene>
    <name evidence="1" type="ORF">FKW44_016289</name>
</gene>